<dbReference type="SUPFAM" id="SSF50475">
    <property type="entry name" value="FMN-binding split barrel"/>
    <property type="match status" value="1"/>
</dbReference>
<dbReference type="Pfam" id="PF01243">
    <property type="entry name" value="PNPOx_N"/>
    <property type="match status" value="1"/>
</dbReference>
<comment type="caution">
    <text evidence="2">The sequence shown here is derived from an EMBL/GenBank/DDBJ whole genome shotgun (WGS) entry which is preliminary data.</text>
</comment>
<dbReference type="RefSeq" id="WP_336585766.1">
    <property type="nucleotide sequence ID" value="NZ_JBBAXC010000003.1"/>
</dbReference>
<dbReference type="InterPro" id="IPR024029">
    <property type="entry name" value="Pyridox_Oxase_FMN-dep"/>
</dbReference>
<dbReference type="Proteomes" id="UP001312865">
    <property type="component" value="Unassembled WGS sequence"/>
</dbReference>
<dbReference type="Gene3D" id="2.30.110.10">
    <property type="entry name" value="Electron Transport, Fmn-binding Protein, Chain A"/>
    <property type="match status" value="1"/>
</dbReference>
<dbReference type="InterPro" id="IPR012349">
    <property type="entry name" value="Split_barrel_FMN-bd"/>
</dbReference>
<dbReference type="PANTHER" id="PTHR42815:SF2">
    <property type="entry name" value="FAD-BINDING, PUTATIVE (AFU_ORTHOLOGUE AFUA_6G07600)-RELATED"/>
    <property type="match status" value="1"/>
</dbReference>
<evidence type="ECO:0000313" key="3">
    <source>
        <dbReference type="Proteomes" id="UP001312865"/>
    </source>
</evidence>
<dbReference type="PANTHER" id="PTHR42815">
    <property type="entry name" value="FAD-BINDING, PUTATIVE (AFU_ORTHOLOGUE AFUA_6G07600)-RELATED"/>
    <property type="match status" value="1"/>
</dbReference>
<evidence type="ECO:0000313" key="2">
    <source>
        <dbReference type="EMBL" id="MEI5906330.1"/>
    </source>
</evidence>
<name>A0ABU8HAK0_9BACI</name>
<dbReference type="NCBIfam" id="TIGR04025">
    <property type="entry name" value="PPOX_FMN_DR2398"/>
    <property type="match status" value="1"/>
</dbReference>
<evidence type="ECO:0000259" key="1">
    <source>
        <dbReference type="Pfam" id="PF01243"/>
    </source>
</evidence>
<dbReference type="EMBL" id="JBBAXC010000003">
    <property type="protein sequence ID" value="MEI5906330.1"/>
    <property type="molecule type" value="Genomic_DNA"/>
</dbReference>
<dbReference type="InterPro" id="IPR011576">
    <property type="entry name" value="Pyridox_Oxase_N"/>
</dbReference>
<sequence>MYRIQTEEELQALLGYPSELVQRKVINHIDHHCRDFIAKSPFLVMSTASREGDCDTSPRGDAPGFVYILDDKRMIIPERPGNKRMDSLRNILSNPHVGLLFLIPGLGETLRVNGKATLVQDEVLLEKMAVKGKWPIVGICVEVQECFIHCAKAFKRSRLWERESWPTEVPTAAKILADHAKLPGASEEAISARLSKGYREQLY</sequence>
<gene>
    <name evidence="2" type="ORF">WAK64_04590</name>
</gene>
<feature type="domain" description="Pyridoxamine 5'-phosphate oxidase N-terminal" evidence="1">
    <location>
        <begin position="30"/>
        <end position="128"/>
    </location>
</feature>
<protein>
    <submittedName>
        <fullName evidence="2">Pyridoxamine 5'-phosphate oxidase family protein</fullName>
    </submittedName>
</protein>
<proteinExistence type="predicted"/>
<reference evidence="2 3" key="1">
    <citation type="journal article" date="2018" name="J. Microbiol.">
        <title>Bacillus spongiae sp. nov., isolated from sponge of Jeju Island.</title>
        <authorList>
            <person name="Lee G.E."/>
            <person name="Im W.T."/>
            <person name="Park J.S."/>
        </authorList>
    </citation>
    <scope>NUCLEOTIDE SEQUENCE [LARGE SCALE GENOMIC DNA]</scope>
    <source>
        <strain evidence="2 3">135PIL107-10</strain>
    </source>
</reference>
<accession>A0ABU8HAK0</accession>
<organism evidence="2 3">
    <name type="scientific">Bacillus spongiae</name>
    <dbReference type="NCBI Taxonomy" id="2683610"/>
    <lineage>
        <taxon>Bacteria</taxon>
        <taxon>Bacillati</taxon>
        <taxon>Bacillota</taxon>
        <taxon>Bacilli</taxon>
        <taxon>Bacillales</taxon>
        <taxon>Bacillaceae</taxon>
        <taxon>Bacillus</taxon>
    </lineage>
</organism>
<keyword evidence="3" id="KW-1185">Reference proteome</keyword>